<evidence type="ECO:0000313" key="3">
    <source>
        <dbReference type="Proteomes" id="UP001187192"/>
    </source>
</evidence>
<keyword evidence="3" id="KW-1185">Reference proteome</keyword>
<feature type="region of interest" description="Disordered" evidence="1">
    <location>
        <begin position="1"/>
        <end position="40"/>
    </location>
</feature>
<comment type="caution">
    <text evidence="2">The sequence shown here is derived from an EMBL/GenBank/DDBJ whole genome shotgun (WGS) entry which is preliminary data.</text>
</comment>
<gene>
    <name evidence="2" type="ORF">TIFTF001_005257</name>
</gene>
<accession>A0AA87ZK44</accession>
<reference evidence="2" key="1">
    <citation type="submission" date="2023-07" db="EMBL/GenBank/DDBJ databases">
        <title>draft genome sequence of fig (Ficus carica).</title>
        <authorList>
            <person name="Takahashi T."/>
            <person name="Nishimura K."/>
        </authorList>
    </citation>
    <scope>NUCLEOTIDE SEQUENCE</scope>
</reference>
<organism evidence="2 3">
    <name type="scientific">Ficus carica</name>
    <name type="common">Common fig</name>
    <dbReference type="NCBI Taxonomy" id="3494"/>
    <lineage>
        <taxon>Eukaryota</taxon>
        <taxon>Viridiplantae</taxon>
        <taxon>Streptophyta</taxon>
        <taxon>Embryophyta</taxon>
        <taxon>Tracheophyta</taxon>
        <taxon>Spermatophyta</taxon>
        <taxon>Magnoliopsida</taxon>
        <taxon>eudicotyledons</taxon>
        <taxon>Gunneridae</taxon>
        <taxon>Pentapetalae</taxon>
        <taxon>rosids</taxon>
        <taxon>fabids</taxon>
        <taxon>Rosales</taxon>
        <taxon>Moraceae</taxon>
        <taxon>Ficeae</taxon>
        <taxon>Ficus</taxon>
    </lineage>
</organism>
<evidence type="ECO:0000256" key="1">
    <source>
        <dbReference type="SAM" id="MobiDB-lite"/>
    </source>
</evidence>
<dbReference type="AlphaFoldDB" id="A0AA87ZK44"/>
<dbReference type="Gramene" id="FCD_00008779-RA">
    <property type="protein sequence ID" value="FCD_00008779-RA:cds"/>
    <property type="gene ID" value="FCD_00008779"/>
</dbReference>
<protein>
    <submittedName>
        <fullName evidence="2">Uncharacterized protein</fullName>
    </submittedName>
</protein>
<sequence>MDIKELRPQKHIRKEAGTSGAKRFMAANWPSSPLKKAPTL</sequence>
<dbReference type="EMBL" id="BTGU01000005">
    <property type="protein sequence ID" value="GMN35372.1"/>
    <property type="molecule type" value="Genomic_DNA"/>
</dbReference>
<proteinExistence type="predicted"/>
<name>A0AA87ZK44_FICCA</name>
<evidence type="ECO:0000313" key="2">
    <source>
        <dbReference type="EMBL" id="GMN35372.1"/>
    </source>
</evidence>
<dbReference type="Proteomes" id="UP001187192">
    <property type="component" value="Unassembled WGS sequence"/>
</dbReference>